<dbReference type="EMBL" id="NJET01000037">
    <property type="protein sequence ID" value="PHH64054.1"/>
    <property type="molecule type" value="Genomic_DNA"/>
</dbReference>
<protein>
    <recommendedName>
        <fullName evidence="4">Ecp2 effector protein domain-containing protein</fullName>
    </recommendedName>
</protein>
<reference evidence="2 3" key="1">
    <citation type="submission" date="2017-06" db="EMBL/GenBank/DDBJ databases">
        <title>Ant-infecting Ophiocordyceps genomes reveal a high diversity of potential behavioral manipulation genes and a possible major role for enterotoxins.</title>
        <authorList>
            <person name="De Bekker C."/>
            <person name="Evans H.C."/>
            <person name="Brachmann A."/>
            <person name="Hughes D.P."/>
        </authorList>
    </citation>
    <scope>NUCLEOTIDE SEQUENCE [LARGE SCALE GENOMIC DNA]</scope>
    <source>
        <strain evidence="2 3">Map64</strain>
    </source>
</reference>
<dbReference type="STRING" id="1399860.A0A2C5YAR8"/>
<sequence length="202" mass="22664">MKLIASLTLLCGPLAAATPHALDKRDIFVPSWEMEVTPGGPTVVVSGTIQEVHARMLELNPNWNEDFGINTTHLSNSSGLSTELSTGLEKRTDWQYRDYFCYGWKRTNVDEVLAGIRYLRTVPGRPRNDAGPGKCGRVSCSWWASIYWCNDDDKPKTLESFGSIADGAAYIFNNCHHGLHLAISGQAFHETKWNVIIRWDFC</sequence>
<feature type="signal peptide" evidence="1">
    <location>
        <begin position="1"/>
        <end position="17"/>
    </location>
</feature>
<comment type="caution">
    <text evidence="2">The sequence shown here is derived from an EMBL/GenBank/DDBJ whole genome shotgun (WGS) entry which is preliminary data.</text>
</comment>
<keyword evidence="1" id="KW-0732">Signal</keyword>
<evidence type="ECO:0000313" key="3">
    <source>
        <dbReference type="Proteomes" id="UP000226192"/>
    </source>
</evidence>
<dbReference type="PANTHER" id="PTHR35605:SF1">
    <property type="entry name" value="ECP2 EFFECTOR PROTEIN DOMAIN-CONTAINING PROTEIN-RELATED"/>
    <property type="match status" value="1"/>
</dbReference>
<proteinExistence type="predicted"/>
<dbReference type="Proteomes" id="UP000226192">
    <property type="component" value="Unassembled WGS sequence"/>
</dbReference>
<evidence type="ECO:0008006" key="4">
    <source>
        <dbReference type="Google" id="ProtNLM"/>
    </source>
</evidence>
<organism evidence="2 3">
    <name type="scientific">Ophiocordyceps australis</name>
    <dbReference type="NCBI Taxonomy" id="1399860"/>
    <lineage>
        <taxon>Eukaryota</taxon>
        <taxon>Fungi</taxon>
        <taxon>Dikarya</taxon>
        <taxon>Ascomycota</taxon>
        <taxon>Pezizomycotina</taxon>
        <taxon>Sordariomycetes</taxon>
        <taxon>Hypocreomycetidae</taxon>
        <taxon>Hypocreales</taxon>
        <taxon>Ophiocordycipitaceae</taxon>
        <taxon>Ophiocordyceps</taxon>
    </lineage>
</organism>
<gene>
    <name evidence="2" type="ORF">CDD81_5047</name>
</gene>
<evidence type="ECO:0000256" key="1">
    <source>
        <dbReference type="SAM" id="SignalP"/>
    </source>
</evidence>
<keyword evidence="3" id="KW-1185">Reference proteome</keyword>
<dbReference type="PANTHER" id="PTHR35605">
    <property type="entry name" value="ECP2 EFFECTOR PROTEIN DOMAIN-CONTAINING PROTEIN-RELATED"/>
    <property type="match status" value="1"/>
</dbReference>
<name>A0A2C5YAR8_9HYPO</name>
<dbReference type="AlphaFoldDB" id="A0A2C5YAR8"/>
<dbReference type="OrthoDB" id="3552888at2759"/>
<feature type="chain" id="PRO_5012722305" description="Ecp2 effector protein domain-containing protein" evidence="1">
    <location>
        <begin position="18"/>
        <end position="202"/>
    </location>
</feature>
<accession>A0A2C5YAR8</accession>
<evidence type="ECO:0000313" key="2">
    <source>
        <dbReference type="EMBL" id="PHH64054.1"/>
    </source>
</evidence>